<evidence type="ECO:0000313" key="3">
    <source>
        <dbReference type="Proteomes" id="UP001296706"/>
    </source>
</evidence>
<dbReference type="Gene3D" id="3.90.1200.10">
    <property type="match status" value="1"/>
</dbReference>
<dbReference type="Pfam" id="PF01636">
    <property type="entry name" value="APH"/>
    <property type="match status" value="1"/>
</dbReference>
<dbReference type="RefSeq" id="WP_169394309.1">
    <property type="nucleotide sequence ID" value="NZ_BAAAJH010000011.1"/>
</dbReference>
<keyword evidence="3" id="KW-1185">Reference proteome</keyword>
<comment type="caution">
    <text evidence="2">The sequence shown here is derived from an EMBL/GenBank/DDBJ whole genome shotgun (WGS) entry which is preliminary data.</text>
</comment>
<reference evidence="2 3" key="1">
    <citation type="submission" date="2020-04" db="EMBL/GenBank/DDBJ databases">
        <authorList>
            <person name="Klaysubun C."/>
            <person name="Duangmal K."/>
            <person name="Lipun K."/>
        </authorList>
    </citation>
    <scope>NUCLEOTIDE SEQUENCE [LARGE SCALE GENOMIC DNA]</scope>
    <source>
        <strain evidence="2 3">JCM 11839</strain>
    </source>
</reference>
<dbReference type="InterPro" id="IPR002575">
    <property type="entry name" value="Aminoglycoside_PTrfase"/>
</dbReference>
<protein>
    <submittedName>
        <fullName evidence="2">Aminoglycoside phosphotransferase family protein</fullName>
    </submittedName>
</protein>
<accession>A0ABX1RAS8</accession>
<proteinExistence type="predicted"/>
<dbReference type="Proteomes" id="UP001296706">
    <property type="component" value="Unassembled WGS sequence"/>
</dbReference>
<dbReference type="SUPFAM" id="SSF56112">
    <property type="entry name" value="Protein kinase-like (PK-like)"/>
    <property type="match status" value="1"/>
</dbReference>
<sequence length="282" mass="30168">MILRAPADREGAVVETLLPGVSLDGAAVVHSGSHDVVLLPGVAAVRIARSAPAVEYLPRRTALLGELAKTGLPFDTPVPLGPVVSTPDWTAVAVSWVPGRHAPPGTGDPATLRDVLDALAAVDLEPLVELLDVPHAYAGRERWEELILAEAVPRLPPRLRASAVRRVEAVLALDPVPPRLVHGDLCGENMHWSPDGHVIGVIDWDLAHAFDPAIDVACLAHSHGWPTLAKTVDDATYARARTWYGTFALEQIVKYLLDDADPVAMTECTGRVVRWMDSDGPG</sequence>
<gene>
    <name evidence="2" type="ORF">HF577_03805</name>
</gene>
<organism evidence="2 3">
    <name type="scientific">Pseudonocardia xinjiangensis</name>
    <dbReference type="NCBI Taxonomy" id="75289"/>
    <lineage>
        <taxon>Bacteria</taxon>
        <taxon>Bacillati</taxon>
        <taxon>Actinomycetota</taxon>
        <taxon>Actinomycetes</taxon>
        <taxon>Pseudonocardiales</taxon>
        <taxon>Pseudonocardiaceae</taxon>
        <taxon>Pseudonocardia</taxon>
    </lineage>
</organism>
<evidence type="ECO:0000313" key="2">
    <source>
        <dbReference type="EMBL" id="NMH76235.1"/>
    </source>
</evidence>
<name>A0ABX1RAS8_9PSEU</name>
<feature type="domain" description="Aminoglycoside phosphotransferase" evidence="1">
    <location>
        <begin position="43"/>
        <end position="241"/>
    </location>
</feature>
<dbReference type="EMBL" id="JAAXKY010000006">
    <property type="protein sequence ID" value="NMH76235.1"/>
    <property type="molecule type" value="Genomic_DNA"/>
</dbReference>
<evidence type="ECO:0000259" key="1">
    <source>
        <dbReference type="Pfam" id="PF01636"/>
    </source>
</evidence>
<dbReference type="InterPro" id="IPR011009">
    <property type="entry name" value="Kinase-like_dom_sf"/>
</dbReference>